<keyword evidence="3" id="KW-1185">Reference proteome</keyword>
<reference evidence="2 3" key="1">
    <citation type="submission" date="2024-08" db="EMBL/GenBank/DDBJ databases">
        <authorList>
            <person name="Cucini C."/>
            <person name="Frati F."/>
        </authorList>
    </citation>
    <scope>NUCLEOTIDE SEQUENCE [LARGE SCALE GENOMIC DNA]</scope>
</reference>
<feature type="compositionally biased region" description="Basic and acidic residues" evidence="1">
    <location>
        <begin position="30"/>
        <end position="40"/>
    </location>
</feature>
<name>A0ABP1RJZ7_9HEXA</name>
<organism evidence="2 3">
    <name type="scientific">Orchesella dallaii</name>
    <dbReference type="NCBI Taxonomy" id="48710"/>
    <lineage>
        <taxon>Eukaryota</taxon>
        <taxon>Metazoa</taxon>
        <taxon>Ecdysozoa</taxon>
        <taxon>Arthropoda</taxon>
        <taxon>Hexapoda</taxon>
        <taxon>Collembola</taxon>
        <taxon>Entomobryomorpha</taxon>
        <taxon>Entomobryoidea</taxon>
        <taxon>Orchesellidae</taxon>
        <taxon>Orchesellinae</taxon>
        <taxon>Orchesella</taxon>
    </lineage>
</organism>
<evidence type="ECO:0000313" key="2">
    <source>
        <dbReference type="EMBL" id="CAL8129346.1"/>
    </source>
</evidence>
<dbReference type="Proteomes" id="UP001642540">
    <property type="component" value="Unassembled WGS sequence"/>
</dbReference>
<evidence type="ECO:0000256" key="1">
    <source>
        <dbReference type="SAM" id="MobiDB-lite"/>
    </source>
</evidence>
<feature type="compositionally biased region" description="Polar residues" evidence="1">
    <location>
        <begin position="42"/>
        <end position="53"/>
    </location>
</feature>
<proteinExistence type="predicted"/>
<sequence>MTDDTDIIVPKDKEDELLMDTEEALVASLRDMKLPEKPEETLQPSENTETSTPPILAANFKPKRQAQNKRSSHKPTPVPLMSLKIRRPRSKFSSSYIPKSKLYRSLEPNGVRVDVCFNCHQKHHKHYNGPYKMLFRSW</sequence>
<gene>
    <name evidence="2" type="ORF">ODALV1_LOCUS23102</name>
</gene>
<accession>A0ABP1RJZ7</accession>
<comment type="caution">
    <text evidence="2">The sequence shown here is derived from an EMBL/GenBank/DDBJ whole genome shotgun (WGS) entry which is preliminary data.</text>
</comment>
<dbReference type="EMBL" id="CAXLJM020000076">
    <property type="protein sequence ID" value="CAL8129346.1"/>
    <property type="molecule type" value="Genomic_DNA"/>
</dbReference>
<evidence type="ECO:0000313" key="3">
    <source>
        <dbReference type="Proteomes" id="UP001642540"/>
    </source>
</evidence>
<feature type="region of interest" description="Disordered" evidence="1">
    <location>
        <begin position="29"/>
        <end position="82"/>
    </location>
</feature>
<feature type="compositionally biased region" description="Basic residues" evidence="1">
    <location>
        <begin position="61"/>
        <end position="73"/>
    </location>
</feature>
<protein>
    <submittedName>
        <fullName evidence="2">Uncharacterized protein</fullName>
    </submittedName>
</protein>